<organism evidence="2 3">
    <name type="scientific">Clostridium intestinale</name>
    <dbReference type="NCBI Taxonomy" id="36845"/>
    <lineage>
        <taxon>Bacteria</taxon>
        <taxon>Bacillati</taxon>
        <taxon>Bacillota</taxon>
        <taxon>Clostridia</taxon>
        <taxon>Eubacteriales</taxon>
        <taxon>Clostridiaceae</taxon>
        <taxon>Clostridium</taxon>
    </lineage>
</organism>
<sequence length="75" mass="8742">MDERDTIQEIRERLVKIEMLLENIPKSVTLQLENLEEKIKVANNRIKDLEENNKWLWRAVVGAVIAGAIALLFKK</sequence>
<dbReference type="AlphaFoldDB" id="A0A7D6ZT69"/>
<dbReference type="EMBL" id="CP059378">
    <property type="protein sequence ID" value="QLY81943.1"/>
    <property type="molecule type" value="Genomic_DNA"/>
</dbReference>
<protein>
    <submittedName>
        <fullName evidence="2">Hemolysin XhlA family protein</fullName>
    </submittedName>
</protein>
<dbReference type="RefSeq" id="WP_181603439.1">
    <property type="nucleotide sequence ID" value="NZ_CP059378.1"/>
</dbReference>
<name>A0A7D6ZT69_9CLOT</name>
<reference evidence="2 3" key="1">
    <citation type="submission" date="2020-07" db="EMBL/GenBank/DDBJ databases">
        <title>Electron transfer.</title>
        <authorList>
            <person name="Huang L."/>
            <person name="Liu X."/>
            <person name="Zhou S."/>
        </authorList>
    </citation>
    <scope>NUCLEOTIDE SEQUENCE [LARGE SCALE GENOMIC DNA]</scope>
    <source>
        <strain evidence="2 3">Lx1</strain>
    </source>
</reference>
<evidence type="ECO:0000256" key="1">
    <source>
        <dbReference type="SAM" id="Phobius"/>
    </source>
</evidence>
<evidence type="ECO:0000313" key="3">
    <source>
        <dbReference type="Proteomes" id="UP000512286"/>
    </source>
</evidence>
<keyword evidence="1" id="KW-0812">Transmembrane</keyword>
<keyword evidence="1" id="KW-1133">Transmembrane helix</keyword>
<proteinExistence type="predicted"/>
<dbReference type="InterPro" id="IPR019715">
    <property type="entry name" value="Haemolysin_XhlA"/>
</dbReference>
<evidence type="ECO:0000313" key="2">
    <source>
        <dbReference type="EMBL" id="QLY81943.1"/>
    </source>
</evidence>
<gene>
    <name evidence="2" type="ORF">HZF06_10260</name>
</gene>
<keyword evidence="1" id="KW-0472">Membrane</keyword>
<dbReference type="Pfam" id="PF10779">
    <property type="entry name" value="XhlA"/>
    <property type="match status" value="1"/>
</dbReference>
<feature type="transmembrane region" description="Helical" evidence="1">
    <location>
        <begin position="55"/>
        <end position="73"/>
    </location>
</feature>
<dbReference type="Proteomes" id="UP000512286">
    <property type="component" value="Chromosome"/>
</dbReference>
<dbReference type="KEGG" id="cint:HZF06_10260"/>
<accession>A0A7D6ZT69</accession>